<dbReference type="Pfam" id="PF00041">
    <property type="entry name" value="fn3"/>
    <property type="match status" value="1"/>
</dbReference>
<dbReference type="SMART" id="SM00060">
    <property type="entry name" value="FN3"/>
    <property type="match status" value="1"/>
</dbReference>
<dbReference type="InterPro" id="IPR003961">
    <property type="entry name" value="FN3_dom"/>
</dbReference>
<dbReference type="PANTHER" id="PTHR13817">
    <property type="entry name" value="TITIN"/>
    <property type="match status" value="1"/>
</dbReference>
<dbReference type="Gene3D" id="2.60.40.10">
    <property type="entry name" value="Immunoglobulins"/>
    <property type="match status" value="1"/>
</dbReference>
<feature type="domain" description="Fibronectin type-III" evidence="2">
    <location>
        <begin position="444"/>
        <end position="538"/>
    </location>
</feature>
<evidence type="ECO:0000313" key="3">
    <source>
        <dbReference type="EMBL" id="AIF01019.1"/>
    </source>
</evidence>
<reference evidence="3" key="1">
    <citation type="journal article" date="2014" name="Genome Biol. Evol.">
        <title>Pangenome evidence for extensive interdomain horizontal transfer affecting lineage core and shell genes in uncultured planktonic thaumarchaeota and euryarchaeota.</title>
        <authorList>
            <person name="Deschamps P."/>
            <person name="Zivanovic Y."/>
            <person name="Moreira D."/>
            <person name="Rodriguez-Valera F."/>
            <person name="Lopez-Garcia P."/>
        </authorList>
    </citation>
    <scope>NUCLEOTIDE SEQUENCE</scope>
</reference>
<dbReference type="AlphaFoldDB" id="A0A075GBM4"/>
<dbReference type="InterPro" id="IPR050964">
    <property type="entry name" value="Striated_Muscle_Regulatory"/>
</dbReference>
<evidence type="ECO:0000256" key="1">
    <source>
        <dbReference type="ARBA" id="ARBA00022737"/>
    </source>
</evidence>
<name>A0A075GBM4_9ARCH</name>
<sequence length="891" mass="95456">MKIGMRRLHLFILLFVTCSLLFHAPLPEASAAVGDITPIRIKNHAAFASASDNLEYANVKGKDHQFLQVDSDTYVLAHAGDGSPSGSTHGFISTFTISSDGTTITEVDTVEHDTDLHATHNSLVQVDSDTYALAYYQSNPSGGLISTFTVDGDGTITPIRIANHAAFESASDNFEHDADGTTDNSFIQVDSDTYALAYASKKGATNQEGFIATFTISSDGTTITEVASLHHDTDHGSHNSLVQVDSDTYALAYAGENTDGYISTFTIDSDGTITAVKTQSEGNNLEHDRNEAKFNSLIQVDSDTYALAYGNDASTAGFISTFTIDSDGVITAVKTESAGNNLQHDTNLGNHHSFINVDSDIYALAYAGTGGDGFISTFTIDTDGVITAVKTQSEGNNLDHTGDATTVRENSLVKVDSETFALAYNQMGSGGTGNEGFISTFDFSIRSPSQVGTVSTTSSGELSWTAPTAGESDITDYTIQYSTDDSNWTTFDDGVTTSTTATVTGLTSGTTYYFRVAAVNSAWTGDFSSSSSVVMGPTVTITSSSGDSGSSISVGIITYSVSFSESVTDFTIDDITVSGSANARVYSFAGSGTTYTFDVVRGSDGTVLVSIAAGVATDASGNSNVISNEYIFSVSWNPLPKAASTCTRHVILGNCGTIAINNDEYRIIDTWTNVPTTEVLVGQPVTVTLSTPHNPTYTKIHFASVHTEVFSIPANFDQSVHIDYSVLSGNHHVSDHVSQSQLFQAAGATHRIVQDPNVKNLEMFEVVFTMIFAKPMDTSHVMVETENKYGIPETLYLIDALKVSNSIVETLTLEQESKFELIYEPGLEVDPEQSVYTMSIDPEPEMDPEPPMEPDVKNVTCGKGTVLKDNLCVPKEWSFLDFFEQFMKMFG</sequence>
<keyword evidence="1" id="KW-0677">Repeat</keyword>
<dbReference type="InterPro" id="IPR013783">
    <property type="entry name" value="Ig-like_fold"/>
</dbReference>
<protein>
    <recommendedName>
        <fullName evidence="2">Fibronectin type-III domain-containing protein</fullName>
    </recommendedName>
</protein>
<organism evidence="3">
    <name type="scientific">uncultured marine thaumarchaeote KM3_140_D09</name>
    <dbReference type="NCBI Taxonomy" id="1456009"/>
    <lineage>
        <taxon>Archaea</taxon>
        <taxon>Nitrososphaerota</taxon>
        <taxon>environmental samples</taxon>
    </lineage>
</organism>
<dbReference type="EMBL" id="KF900609">
    <property type="protein sequence ID" value="AIF01019.1"/>
    <property type="molecule type" value="Genomic_DNA"/>
</dbReference>
<dbReference type="CDD" id="cd00063">
    <property type="entry name" value="FN3"/>
    <property type="match status" value="1"/>
</dbReference>
<dbReference type="PANTHER" id="PTHR13817:SF166">
    <property type="entry name" value="NEURONAL IGCAM-RELATED"/>
    <property type="match status" value="1"/>
</dbReference>
<accession>A0A075GBM4</accession>
<evidence type="ECO:0000259" key="2">
    <source>
        <dbReference type="PROSITE" id="PS50853"/>
    </source>
</evidence>
<dbReference type="PROSITE" id="PS50853">
    <property type="entry name" value="FN3"/>
    <property type="match status" value="1"/>
</dbReference>
<proteinExistence type="predicted"/>
<dbReference type="InterPro" id="IPR036116">
    <property type="entry name" value="FN3_sf"/>
</dbReference>
<dbReference type="SUPFAM" id="SSF49265">
    <property type="entry name" value="Fibronectin type III"/>
    <property type="match status" value="1"/>
</dbReference>
<dbReference type="PRINTS" id="PR00014">
    <property type="entry name" value="FNTYPEIII"/>
</dbReference>